<keyword evidence="7" id="KW-0732">Signal</keyword>
<evidence type="ECO:0000256" key="7">
    <source>
        <dbReference type="ARBA" id="ARBA00022729"/>
    </source>
</evidence>
<keyword evidence="11 14" id="KW-0472">Membrane</keyword>
<dbReference type="CDD" id="cd01347">
    <property type="entry name" value="ligand_gated_channel"/>
    <property type="match status" value="1"/>
</dbReference>
<evidence type="ECO:0000256" key="9">
    <source>
        <dbReference type="ARBA" id="ARBA00023065"/>
    </source>
</evidence>
<dbReference type="PROSITE" id="PS52016">
    <property type="entry name" value="TONB_DEPENDENT_REC_3"/>
    <property type="match status" value="1"/>
</dbReference>
<protein>
    <submittedName>
        <fullName evidence="17">TonB-dependent siderophore receptor</fullName>
    </submittedName>
</protein>
<evidence type="ECO:0000256" key="6">
    <source>
        <dbReference type="ARBA" id="ARBA00022692"/>
    </source>
</evidence>
<evidence type="ECO:0000256" key="14">
    <source>
        <dbReference type="PROSITE-ProRule" id="PRU01360"/>
    </source>
</evidence>
<keyword evidence="8" id="KW-0408">Iron</keyword>
<dbReference type="InterPro" id="IPR036942">
    <property type="entry name" value="Beta-barrel_TonB_sf"/>
</dbReference>
<proteinExistence type="inferred from homology"/>
<evidence type="ECO:0000256" key="5">
    <source>
        <dbReference type="ARBA" id="ARBA00022496"/>
    </source>
</evidence>
<keyword evidence="4 14" id="KW-1134">Transmembrane beta strand</keyword>
<dbReference type="GO" id="GO:0009279">
    <property type="term" value="C:cell outer membrane"/>
    <property type="evidence" value="ECO:0007669"/>
    <property type="project" value="UniProtKB-SubCell"/>
</dbReference>
<dbReference type="Pfam" id="PF00593">
    <property type="entry name" value="TonB_dep_Rec_b-barrel"/>
    <property type="match status" value="1"/>
</dbReference>
<keyword evidence="10 15" id="KW-0798">TonB box</keyword>
<dbReference type="InterPro" id="IPR037066">
    <property type="entry name" value="Plug_dom_sf"/>
</dbReference>
<dbReference type="InterPro" id="IPR011662">
    <property type="entry name" value="Secretin/TonB_short_N"/>
</dbReference>
<evidence type="ECO:0000256" key="2">
    <source>
        <dbReference type="ARBA" id="ARBA00009810"/>
    </source>
</evidence>
<evidence type="ECO:0000313" key="17">
    <source>
        <dbReference type="EMBL" id="PZQ50856.1"/>
    </source>
</evidence>
<comment type="caution">
    <text evidence="17">The sequence shown here is derived from an EMBL/GenBank/DDBJ whole genome shotgun (WGS) entry which is preliminary data.</text>
</comment>
<evidence type="ECO:0000256" key="1">
    <source>
        <dbReference type="ARBA" id="ARBA00004571"/>
    </source>
</evidence>
<evidence type="ECO:0000256" key="13">
    <source>
        <dbReference type="ARBA" id="ARBA00023237"/>
    </source>
</evidence>
<comment type="similarity">
    <text evidence="2 14 15">Belongs to the TonB-dependent receptor family.</text>
</comment>
<evidence type="ECO:0000313" key="18">
    <source>
        <dbReference type="Proteomes" id="UP000249185"/>
    </source>
</evidence>
<reference evidence="17 18" key="1">
    <citation type="submission" date="2017-08" db="EMBL/GenBank/DDBJ databases">
        <title>Infants hospitalized years apart are colonized by the same room-sourced microbial strains.</title>
        <authorList>
            <person name="Brooks B."/>
            <person name="Olm M.R."/>
            <person name="Firek B.A."/>
            <person name="Baker R."/>
            <person name="Thomas B.C."/>
            <person name="Morowitz M.J."/>
            <person name="Banfield J.F."/>
        </authorList>
    </citation>
    <scope>NUCLEOTIDE SEQUENCE [LARGE SCALE GENOMIC DNA]</scope>
    <source>
        <strain evidence="17">S2_005_002_R2_34</strain>
    </source>
</reference>
<dbReference type="InterPro" id="IPR012910">
    <property type="entry name" value="Plug_dom"/>
</dbReference>
<dbReference type="SMART" id="SM00965">
    <property type="entry name" value="STN"/>
    <property type="match status" value="1"/>
</dbReference>
<name>A0A2W5NBH2_RHOSU</name>
<evidence type="ECO:0000256" key="12">
    <source>
        <dbReference type="ARBA" id="ARBA00023170"/>
    </source>
</evidence>
<keyword evidence="12 17" id="KW-0675">Receptor</keyword>
<gene>
    <name evidence="17" type="ORF">DI556_06085</name>
</gene>
<keyword evidence="9" id="KW-0406">Ion transport</keyword>
<dbReference type="GO" id="GO:0015891">
    <property type="term" value="P:siderophore transport"/>
    <property type="evidence" value="ECO:0007669"/>
    <property type="project" value="InterPro"/>
</dbReference>
<dbReference type="SUPFAM" id="SSF56935">
    <property type="entry name" value="Porins"/>
    <property type="match status" value="1"/>
</dbReference>
<evidence type="ECO:0000259" key="16">
    <source>
        <dbReference type="SMART" id="SM00965"/>
    </source>
</evidence>
<evidence type="ECO:0000256" key="8">
    <source>
        <dbReference type="ARBA" id="ARBA00023004"/>
    </source>
</evidence>
<dbReference type="Gene3D" id="2.170.130.10">
    <property type="entry name" value="TonB-dependent receptor, plug domain"/>
    <property type="match status" value="1"/>
</dbReference>
<dbReference type="PANTHER" id="PTHR32552">
    <property type="entry name" value="FERRICHROME IRON RECEPTOR-RELATED"/>
    <property type="match status" value="1"/>
</dbReference>
<dbReference type="EMBL" id="QFPW01000003">
    <property type="protein sequence ID" value="PZQ50856.1"/>
    <property type="molecule type" value="Genomic_DNA"/>
</dbReference>
<dbReference type="InterPro" id="IPR039426">
    <property type="entry name" value="TonB-dep_rcpt-like"/>
</dbReference>
<evidence type="ECO:0000256" key="11">
    <source>
        <dbReference type="ARBA" id="ARBA00023136"/>
    </source>
</evidence>
<dbReference type="FunFam" id="2.170.130.10:FF:000010">
    <property type="entry name" value="Ferripyoverdine receptor"/>
    <property type="match status" value="1"/>
</dbReference>
<dbReference type="AlphaFoldDB" id="A0A2W5NBH2"/>
<dbReference type="GO" id="GO:0015344">
    <property type="term" value="F:siderophore uptake transmembrane transporter activity"/>
    <property type="evidence" value="ECO:0007669"/>
    <property type="project" value="TreeGrafter"/>
</dbReference>
<keyword evidence="3 14" id="KW-0813">Transport</keyword>
<feature type="domain" description="Secretin/TonB short N-terminal" evidence="16">
    <location>
        <begin position="4"/>
        <end position="55"/>
    </location>
</feature>
<comment type="subcellular location">
    <subcellularLocation>
        <location evidence="1 14">Cell outer membrane</location>
        <topology evidence="1 14">Multi-pass membrane protein</topology>
    </subcellularLocation>
</comment>
<dbReference type="Gene3D" id="2.40.170.20">
    <property type="entry name" value="TonB-dependent receptor, beta-barrel domain"/>
    <property type="match status" value="1"/>
</dbReference>
<dbReference type="InterPro" id="IPR010105">
    <property type="entry name" value="TonB_sidphr_rcpt"/>
</dbReference>
<evidence type="ECO:0000256" key="3">
    <source>
        <dbReference type="ARBA" id="ARBA00022448"/>
    </source>
</evidence>
<dbReference type="InterPro" id="IPR000531">
    <property type="entry name" value="Beta-barrel_TonB"/>
</dbReference>
<dbReference type="Gene3D" id="3.55.50.30">
    <property type="match status" value="1"/>
</dbReference>
<keyword evidence="5" id="KW-0410">Iron transport</keyword>
<dbReference type="GO" id="GO:0038023">
    <property type="term" value="F:signaling receptor activity"/>
    <property type="evidence" value="ECO:0007669"/>
    <property type="project" value="InterPro"/>
</dbReference>
<accession>A0A2W5NBH2</accession>
<dbReference type="PANTHER" id="PTHR32552:SF74">
    <property type="entry name" value="HYDROXAMATE SIDEROPHORE RECEPTOR FHUE"/>
    <property type="match status" value="1"/>
</dbReference>
<evidence type="ECO:0000256" key="10">
    <source>
        <dbReference type="ARBA" id="ARBA00023077"/>
    </source>
</evidence>
<evidence type="ECO:0000256" key="15">
    <source>
        <dbReference type="RuleBase" id="RU003357"/>
    </source>
</evidence>
<keyword evidence="6 14" id="KW-0812">Transmembrane</keyword>
<sequence>MTGLAVTYEETTAASQRANPVEGRKSAAEAVSEALAGTGLEWRWTGPGTITIAAPRLIEGAADGVVLDAITVSAAPATTTEDSGSWTTEWMRSATGMPLSQRETPQSTSAITDAQMKDRNITTLTETMDAATGVTVQTSDSERTGYYARGFQIDSFQLDGVPLPNQATVGYGDSDPDMVLYDHVEIVRGATGLMQGAGEPGASVNFIRKRPTDFLRREVSAAMAYPLGARVEADVAGPLNESGTVRGRILGAIDSHEGTLDGYKKDKYVGYGALAFDLGDATVVNLGVSHQATRTQNVTWGGIPPFDSAGNFIDWPISFNLAAPWTHVDIDRTEAFASVEHVFDNGWTGSLTATRVRTTGDLELAWIGGLPEPETGLGMTGSGARQERTGQMTSVAGALNGDFEAFGRPHQFVVGATGSRADNTYQAFGFDPESIAEIGNVYAYDGGFPRPAFTPDVIVDMKGDVSEYGLYGAAQINATDRLALIGGVRVSWWEGRENWDGVVAEYSYDAVLTPYAGFTYDIDDVYTAYGSVTSIYKPQLYQDADGAFLDPRFGYNYELGVKAGFFDGALYASAAVFQTDQRDVAEYVSFDPATGRSVYAMIDGTTTRGFELEAAGALSERWNASFGYTYRYSEDADGEEIYADQPRSSLKAATSYRVPNVLDDRLTVGGAMRWQSGTEQLFELSDTLERTLRQKAYAVFDLNATYDVTEQSMLVLSVNNVLDEKYYRSMGFYNTVVHGDGVAAELMLRARF</sequence>
<dbReference type="Pfam" id="PF07715">
    <property type="entry name" value="Plug"/>
    <property type="match status" value="1"/>
</dbReference>
<keyword evidence="13 14" id="KW-0998">Cell outer membrane</keyword>
<organism evidence="17 18">
    <name type="scientific">Rhodovulum sulfidophilum</name>
    <name type="common">Rhodobacter sulfidophilus</name>
    <dbReference type="NCBI Taxonomy" id="35806"/>
    <lineage>
        <taxon>Bacteria</taxon>
        <taxon>Pseudomonadati</taxon>
        <taxon>Pseudomonadota</taxon>
        <taxon>Alphaproteobacteria</taxon>
        <taxon>Rhodobacterales</taxon>
        <taxon>Paracoccaceae</taxon>
        <taxon>Rhodovulum</taxon>
    </lineage>
</organism>
<dbReference type="NCBIfam" id="TIGR01783">
    <property type="entry name" value="TonB-siderophor"/>
    <property type="match status" value="1"/>
</dbReference>
<dbReference type="Proteomes" id="UP000249185">
    <property type="component" value="Unassembled WGS sequence"/>
</dbReference>
<evidence type="ECO:0000256" key="4">
    <source>
        <dbReference type="ARBA" id="ARBA00022452"/>
    </source>
</evidence>